<protein>
    <submittedName>
        <fullName evidence="2">Uncharacterized protein</fullName>
    </submittedName>
</protein>
<reference evidence="2 3" key="1">
    <citation type="submission" date="2024-02" db="EMBL/GenBank/DDBJ databases">
        <title>De novo assembly and annotation of 12 fungi associated with fruit tree decline syndrome in Ontario, Canada.</title>
        <authorList>
            <person name="Sulman M."/>
            <person name="Ellouze W."/>
            <person name="Ilyukhin E."/>
        </authorList>
    </citation>
    <scope>NUCLEOTIDE SEQUENCE [LARGE SCALE GENOMIC DNA]</scope>
    <source>
        <strain evidence="2 3">M42-189</strain>
    </source>
</reference>
<dbReference type="EMBL" id="JAKJXO020000009">
    <property type="protein sequence ID" value="KAL1600857.1"/>
    <property type="molecule type" value="Genomic_DNA"/>
</dbReference>
<evidence type="ECO:0000256" key="1">
    <source>
        <dbReference type="ARBA" id="ARBA00035112"/>
    </source>
</evidence>
<name>A0ABR3R918_9PLEO</name>
<dbReference type="Pfam" id="PF11807">
    <property type="entry name" value="UstYa"/>
    <property type="match status" value="1"/>
</dbReference>
<dbReference type="PANTHER" id="PTHR33365">
    <property type="entry name" value="YALI0B05434P"/>
    <property type="match status" value="1"/>
</dbReference>
<organism evidence="2 3">
    <name type="scientific">Paraconiothyrium brasiliense</name>
    <dbReference type="NCBI Taxonomy" id="300254"/>
    <lineage>
        <taxon>Eukaryota</taxon>
        <taxon>Fungi</taxon>
        <taxon>Dikarya</taxon>
        <taxon>Ascomycota</taxon>
        <taxon>Pezizomycotina</taxon>
        <taxon>Dothideomycetes</taxon>
        <taxon>Pleosporomycetidae</taxon>
        <taxon>Pleosporales</taxon>
        <taxon>Massarineae</taxon>
        <taxon>Didymosphaeriaceae</taxon>
        <taxon>Paraconiothyrium</taxon>
    </lineage>
</organism>
<sequence>MNIRVSEEYFSQYRAQSAKLSDGSGYAAQLGVYHELHCLKKIKHWIHRSHYHTNVSQAVLDEEEEHVEHCLEWLRLGVMCRADVTLSALQWDSPTGSRLETEYPIPRKCVNFERLKKWSEERAIDVTETGIIDRPYS</sequence>
<evidence type="ECO:0000313" key="3">
    <source>
        <dbReference type="Proteomes" id="UP001521785"/>
    </source>
</evidence>
<keyword evidence="3" id="KW-1185">Reference proteome</keyword>
<evidence type="ECO:0000313" key="2">
    <source>
        <dbReference type="EMBL" id="KAL1600857.1"/>
    </source>
</evidence>
<comment type="caution">
    <text evidence="2">The sequence shown here is derived from an EMBL/GenBank/DDBJ whole genome shotgun (WGS) entry which is preliminary data.</text>
</comment>
<proteinExistence type="inferred from homology"/>
<dbReference type="Proteomes" id="UP001521785">
    <property type="component" value="Unassembled WGS sequence"/>
</dbReference>
<comment type="similarity">
    <text evidence="1">Belongs to the ustYa family.</text>
</comment>
<accession>A0ABR3R918</accession>
<gene>
    <name evidence="2" type="ORF">SLS60_007245</name>
</gene>
<dbReference type="PANTHER" id="PTHR33365:SF7">
    <property type="entry name" value="TAT PATHWAY SIGNAL SEQUENCE"/>
    <property type="match status" value="1"/>
</dbReference>
<dbReference type="InterPro" id="IPR021765">
    <property type="entry name" value="UstYa-like"/>
</dbReference>